<dbReference type="OrthoDB" id="9804474at2"/>
<evidence type="ECO:0000313" key="3">
    <source>
        <dbReference type="Proteomes" id="UP000182719"/>
    </source>
</evidence>
<dbReference type="AlphaFoldDB" id="A0A1H7FXV9"/>
<keyword evidence="3" id="KW-1185">Reference proteome</keyword>
<dbReference type="Gene3D" id="3.40.640.10">
    <property type="entry name" value="Type I PLP-dependent aspartate aminotransferase-like (Major domain)"/>
    <property type="match status" value="1"/>
</dbReference>
<proteinExistence type="predicted"/>
<name>A0A1H7FXV9_STIAU</name>
<dbReference type="InterPro" id="IPR015424">
    <property type="entry name" value="PyrdxlP-dep_Trfase"/>
</dbReference>
<dbReference type="EMBL" id="FOAP01000001">
    <property type="protein sequence ID" value="SEK30769.1"/>
    <property type="molecule type" value="Genomic_DNA"/>
</dbReference>
<organism evidence="2 3">
    <name type="scientific">Stigmatella aurantiaca</name>
    <dbReference type="NCBI Taxonomy" id="41"/>
    <lineage>
        <taxon>Bacteria</taxon>
        <taxon>Pseudomonadati</taxon>
        <taxon>Myxococcota</taxon>
        <taxon>Myxococcia</taxon>
        <taxon>Myxococcales</taxon>
        <taxon>Cystobacterineae</taxon>
        <taxon>Archangiaceae</taxon>
        <taxon>Stigmatella</taxon>
    </lineage>
</organism>
<dbReference type="SUPFAM" id="SSF53383">
    <property type="entry name" value="PLP-dependent transferases"/>
    <property type="match status" value="1"/>
</dbReference>
<dbReference type="InterPro" id="IPR015421">
    <property type="entry name" value="PyrdxlP-dep_Trfase_major"/>
</dbReference>
<feature type="domain" description="Aminotransferase class I/classII large" evidence="1">
    <location>
        <begin position="46"/>
        <end position="353"/>
    </location>
</feature>
<reference evidence="3" key="1">
    <citation type="submission" date="2016-10" db="EMBL/GenBank/DDBJ databases">
        <authorList>
            <person name="Varghese N."/>
            <person name="Submissions S."/>
        </authorList>
    </citation>
    <scope>NUCLEOTIDE SEQUENCE [LARGE SCALE GENOMIC DNA]</scope>
    <source>
        <strain evidence="3">DSM 17044</strain>
    </source>
</reference>
<keyword evidence="2" id="KW-0032">Aminotransferase</keyword>
<keyword evidence="2" id="KW-0808">Transferase</keyword>
<dbReference type="GO" id="GO:0030170">
    <property type="term" value="F:pyridoxal phosphate binding"/>
    <property type="evidence" value="ECO:0007669"/>
    <property type="project" value="InterPro"/>
</dbReference>
<evidence type="ECO:0000313" key="2">
    <source>
        <dbReference type="EMBL" id="SEK30769.1"/>
    </source>
</evidence>
<evidence type="ECO:0000259" key="1">
    <source>
        <dbReference type="Pfam" id="PF00155"/>
    </source>
</evidence>
<dbReference type="InterPro" id="IPR015422">
    <property type="entry name" value="PyrdxlP-dep_Trfase_small"/>
</dbReference>
<accession>A0A1H7FXV9</accession>
<dbReference type="CDD" id="cd00609">
    <property type="entry name" value="AAT_like"/>
    <property type="match status" value="1"/>
</dbReference>
<dbReference type="RefSeq" id="WP_075004537.1">
    <property type="nucleotide sequence ID" value="NZ_FOAP01000001.1"/>
</dbReference>
<dbReference type="InterPro" id="IPR004839">
    <property type="entry name" value="Aminotransferase_I/II_large"/>
</dbReference>
<dbReference type="PANTHER" id="PTHR43510">
    <property type="entry name" value="AMINOTRANSFERASE FUNCTION, HYPOTHETICAL (EUROFUNG)"/>
    <property type="match status" value="1"/>
</dbReference>
<protein>
    <submittedName>
        <fullName evidence="2">Aspartate/methionine/tyrosine aminotransferase</fullName>
    </submittedName>
</protein>
<sequence>MRIPDFKLERYFARWEFTAPHLLCSSDIEGWRMADLLALADPEARARWEGLTLGYTESTGLPALKEAIAALYPGLSPGQVLTFAGAEEAVFVLMNVLLGAGDHAVVTWPGYQSLHEVARATGAEVTLLPLREEDGWALDLEALRGALRPHTRLIVVNFPHNPTGALPTPEAFEALCALAEERGVYLLSDEVYRLLEHAPAQTLPAAVERTARGLSLGVMSKAFGLAGLRVGWLACRDAELLQRCAAYKDYTSICNSAPSEVLALIALREKEKVLARSRAILGENLKRLDAFFARHADTFQWVRPRAGSVAFPRLLRDVPITDFCQALVEREGVLLLPGSVYDFPGNHFRLGFGRTRLPEALEHLEHFLAVG</sequence>
<dbReference type="GO" id="GO:0008483">
    <property type="term" value="F:transaminase activity"/>
    <property type="evidence" value="ECO:0007669"/>
    <property type="project" value="UniProtKB-KW"/>
</dbReference>
<gene>
    <name evidence="2" type="ORF">SAMN05444354_101244</name>
</gene>
<dbReference type="Gene3D" id="3.90.1150.10">
    <property type="entry name" value="Aspartate Aminotransferase, domain 1"/>
    <property type="match status" value="1"/>
</dbReference>
<dbReference type="PANTHER" id="PTHR43510:SF1">
    <property type="entry name" value="AMINOTRANSFERASE FUNCTION, HYPOTHETICAL (EUROFUNG)"/>
    <property type="match status" value="1"/>
</dbReference>
<dbReference type="Proteomes" id="UP000182719">
    <property type="component" value="Unassembled WGS sequence"/>
</dbReference>
<dbReference type="Pfam" id="PF00155">
    <property type="entry name" value="Aminotran_1_2"/>
    <property type="match status" value="1"/>
</dbReference>